<evidence type="ECO:0008006" key="4">
    <source>
        <dbReference type="Google" id="ProtNLM"/>
    </source>
</evidence>
<accession>A0AAX3JAF9</accession>
<gene>
    <name evidence="2" type="ORF">PANT111_40119</name>
</gene>
<dbReference type="RefSeq" id="WP_039390280.1">
    <property type="nucleotide sequence ID" value="NZ_LR733469.1"/>
</dbReference>
<evidence type="ECO:0000256" key="1">
    <source>
        <dbReference type="SAM" id="Phobius"/>
    </source>
</evidence>
<feature type="transmembrane region" description="Helical" evidence="1">
    <location>
        <begin position="133"/>
        <end position="151"/>
    </location>
</feature>
<comment type="caution">
    <text evidence="2">The sequence shown here is derived from an EMBL/GenBank/DDBJ whole genome shotgun (WGS) entry which is preliminary data.</text>
</comment>
<dbReference type="AlphaFoldDB" id="A0AAX3JAF9"/>
<reference evidence="2 3" key="1">
    <citation type="submission" date="2019-10" db="EMBL/GenBank/DDBJ databases">
        <authorList>
            <person name="Karimi E."/>
        </authorList>
    </citation>
    <scope>NUCLEOTIDE SEQUENCE [LARGE SCALE GENOMIC DNA]</scope>
    <source>
        <strain evidence="2">Pantoea sp. 111</strain>
    </source>
</reference>
<sequence length="174" mass="19571">MMTYAQIEKDSKEIIDSIGSSDREVPSFFGMFSKVKYHFIAYCVLGVLSYFSLPQPKNVGLWLFFVAFGIFHWLVIFSFTASYASLFNMIRSDKLKSLELTKLISGKVRAYGVVWFVALVTCGLAGVLTEWSILPLVIGNFVATFLIFIVFNMDISRYQVSSIIGAVKAVRNKA</sequence>
<evidence type="ECO:0000313" key="2">
    <source>
        <dbReference type="EMBL" id="VXC38697.1"/>
    </source>
</evidence>
<organism evidence="2 3">
    <name type="scientific">Pantoea brenneri</name>
    <dbReference type="NCBI Taxonomy" id="472694"/>
    <lineage>
        <taxon>Bacteria</taxon>
        <taxon>Pseudomonadati</taxon>
        <taxon>Pseudomonadota</taxon>
        <taxon>Gammaproteobacteria</taxon>
        <taxon>Enterobacterales</taxon>
        <taxon>Erwiniaceae</taxon>
        <taxon>Pantoea</taxon>
    </lineage>
</organism>
<keyword evidence="1" id="KW-1133">Transmembrane helix</keyword>
<protein>
    <recommendedName>
        <fullName evidence="4">Conjugal transfer entry exclusion protein TraS</fullName>
    </recommendedName>
</protein>
<keyword evidence="1" id="KW-0812">Transmembrane</keyword>
<feature type="transmembrane region" description="Helical" evidence="1">
    <location>
        <begin position="59"/>
        <end position="87"/>
    </location>
</feature>
<evidence type="ECO:0000313" key="3">
    <source>
        <dbReference type="Proteomes" id="UP000433737"/>
    </source>
</evidence>
<name>A0AAX3JAF9_9GAMM</name>
<dbReference type="Proteomes" id="UP000433737">
    <property type="component" value="Unassembled WGS sequence"/>
</dbReference>
<keyword evidence="1" id="KW-0472">Membrane</keyword>
<proteinExistence type="predicted"/>
<feature type="transmembrane region" description="Helical" evidence="1">
    <location>
        <begin position="37"/>
        <end position="53"/>
    </location>
</feature>
<dbReference type="EMBL" id="CABWMH010000034">
    <property type="protein sequence ID" value="VXC38697.1"/>
    <property type="molecule type" value="Genomic_DNA"/>
</dbReference>
<feature type="transmembrane region" description="Helical" evidence="1">
    <location>
        <begin position="108"/>
        <end position="127"/>
    </location>
</feature>